<comment type="similarity">
    <text evidence="9">Belongs to the CmpA/NrtA family.</text>
</comment>
<evidence type="ECO:0000256" key="6">
    <source>
        <dbReference type="ARBA" id="ARBA00022519"/>
    </source>
</evidence>
<dbReference type="GO" id="GO:0005886">
    <property type="term" value="C:plasma membrane"/>
    <property type="evidence" value="ECO:0007669"/>
    <property type="project" value="UniProtKB-SubCell"/>
</dbReference>
<evidence type="ECO:0000256" key="3">
    <source>
        <dbReference type="ARBA" id="ARBA00010742"/>
    </source>
</evidence>
<dbReference type="InterPro" id="IPR006311">
    <property type="entry name" value="TAT_signal"/>
</dbReference>
<keyword evidence="11" id="KW-0614">Plasmid</keyword>
<feature type="chain" id="PRO_5025462840" evidence="10">
    <location>
        <begin position="28"/>
        <end position="384"/>
    </location>
</feature>
<keyword evidence="5" id="KW-1003">Cell membrane</keyword>
<dbReference type="Gene3D" id="3.40.190.10">
    <property type="entry name" value="Periplasmic binding protein-like II"/>
    <property type="match status" value="2"/>
</dbReference>
<dbReference type="Pfam" id="PF13379">
    <property type="entry name" value="NMT1_2"/>
    <property type="match status" value="1"/>
</dbReference>
<evidence type="ECO:0000256" key="9">
    <source>
        <dbReference type="ARBA" id="ARBA00024031"/>
    </source>
</evidence>
<gene>
    <name evidence="11" type="primary">cmpC</name>
    <name evidence="11" type="ORF">COCCU_14225</name>
</gene>
<dbReference type="PANTHER" id="PTHR30024:SF47">
    <property type="entry name" value="TAURINE-BINDING PERIPLASMIC PROTEIN"/>
    <property type="match status" value="1"/>
</dbReference>
<keyword evidence="8" id="KW-0472">Membrane</keyword>
<dbReference type="CDD" id="cd13553">
    <property type="entry name" value="PBP2_NrtA_CpmA_like"/>
    <property type="match status" value="1"/>
</dbReference>
<dbReference type="EMBL" id="CP046456">
    <property type="protein sequence ID" value="QGU08735.1"/>
    <property type="molecule type" value="Genomic_DNA"/>
</dbReference>
<evidence type="ECO:0000313" key="11">
    <source>
        <dbReference type="EMBL" id="QGU08735.1"/>
    </source>
</evidence>
<comment type="similarity">
    <text evidence="3">Belongs to the bacterial solute-binding protein SsuA/TauA family.</text>
</comment>
<evidence type="ECO:0000313" key="12">
    <source>
        <dbReference type="Proteomes" id="UP000424462"/>
    </source>
</evidence>
<comment type="subcellular location">
    <subcellularLocation>
        <location evidence="2">Cell inner membrane</location>
    </subcellularLocation>
    <subcellularLocation>
        <location evidence="1">Periplasm</location>
    </subcellularLocation>
</comment>
<evidence type="ECO:0000256" key="10">
    <source>
        <dbReference type="SAM" id="SignalP"/>
    </source>
</evidence>
<dbReference type="PANTHER" id="PTHR30024">
    <property type="entry name" value="ALIPHATIC SULFONATES-BINDING PROTEIN-RELATED"/>
    <property type="match status" value="1"/>
</dbReference>
<accession>A0A6B8WBP7</accession>
<evidence type="ECO:0000256" key="4">
    <source>
        <dbReference type="ARBA" id="ARBA00022448"/>
    </source>
</evidence>
<evidence type="ECO:0000256" key="7">
    <source>
        <dbReference type="ARBA" id="ARBA00022729"/>
    </source>
</evidence>
<dbReference type="AlphaFoldDB" id="A0A6B8WBP7"/>
<dbReference type="InterPro" id="IPR044527">
    <property type="entry name" value="NrtA/CpmA_ABC-bd_dom"/>
</dbReference>
<evidence type="ECO:0000256" key="1">
    <source>
        <dbReference type="ARBA" id="ARBA00004418"/>
    </source>
</evidence>
<feature type="signal peptide" evidence="10">
    <location>
        <begin position="1"/>
        <end position="27"/>
    </location>
</feature>
<sequence precursor="true">MPHLSRRTFLRAASATALGSVMFGVGACSTAPRRVSPSNAEDPLMIGYVPIACASPLLIAEAAGVFKRHGLSVALKKYAGWSDLWSAYSTGELNIAHMLSPMPVAIDSGVTNGQRPTELSFTQNTNGQAITLATEHHPRVQSATDMRGMVLGIPFEYSVHALLLRDYLVSGGVDPVADVELRLLRPADMVAQLEVGGIDGFIGPEPFNQRALQSGAGRIFLPTRQLWDKHPCCSVAMAKDWRSFHPDSADRLLSALHEAAGIVNDPARHEETAQLLSHEKYLNQPVALLAPALAGHYRNWDDEEVTDPEMMSFGDPTDPTAITWMAAQIARWDLSSGTSLPLDDAAIIAAATSVLPAGSPPTGRPVKINGEVFDPAHPTRTYTL</sequence>
<dbReference type="EC" id="3.6.3.-" evidence="11"/>
<geneLocation type="plasmid" evidence="12">
    <name>pcoccu</name>
</geneLocation>
<dbReference type="GO" id="GO:0042597">
    <property type="term" value="C:periplasmic space"/>
    <property type="evidence" value="ECO:0007669"/>
    <property type="project" value="UniProtKB-SubCell"/>
</dbReference>
<dbReference type="GO" id="GO:0005524">
    <property type="term" value="F:ATP binding"/>
    <property type="evidence" value="ECO:0007669"/>
    <property type="project" value="UniProtKB-KW"/>
</dbReference>
<dbReference type="PROSITE" id="PS51318">
    <property type="entry name" value="TAT"/>
    <property type="match status" value="1"/>
</dbReference>
<reference evidence="11 12" key="1">
    <citation type="submission" date="2019-11" db="EMBL/GenBank/DDBJ databases">
        <title>Complete genome sequence of Corynebacterium kalinowskii 1959, a novel Corynebacterium species isolated from soil of a small paddock in Vilsendorf, Germany.</title>
        <authorList>
            <person name="Schaffert L."/>
            <person name="Ruwe M."/>
            <person name="Milse J."/>
            <person name="Hanuschka K."/>
            <person name="Ortseifen V."/>
            <person name="Droste J."/>
            <person name="Brandt D."/>
            <person name="Schlueter L."/>
            <person name="Kutter Y."/>
            <person name="Vinke S."/>
            <person name="Viehoefer P."/>
            <person name="Jacob L."/>
            <person name="Luebke N.-C."/>
            <person name="Schulte-Berndt E."/>
            <person name="Hain C."/>
            <person name="Linder M."/>
            <person name="Schmidt P."/>
            <person name="Wollenschlaeger L."/>
            <person name="Luttermann T."/>
            <person name="Thieme E."/>
            <person name="Hassa J."/>
            <person name="Haak M."/>
            <person name="Wittchen M."/>
            <person name="Mentz A."/>
            <person name="Persicke M."/>
            <person name="Busche T."/>
            <person name="Ruckert C."/>
        </authorList>
    </citation>
    <scope>NUCLEOTIDE SEQUENCE [LARGE SCALE GENOMIC DNA]</scope>
    <source>
        <strain evidence="11 12">2039</strain>
        <plasmid evidence="12">pcoccu</plasmid>
    </source>
</reference>
<keyword evidence="6" id="KW-0997">Cell inner membrane</keyword>
<keyword evidence="12" id="KW-1185">Reference proteome</keyword>
<dbReference type="GO" id="GO:0016787">
    <property type="term" value="F:hydrolase activity"/>
    <property type="evidence" value="ECO:0007669"/>
    <property type="project" value="UniProtKB-KW"/>
</dbReference>
<dbReference type="KEGG" id="cok:COCCU_14225"/>
<evidence type="ECO:0000256" key="5">
    <source>
        <dbReference type="ARBA" id="ARBA00022475"/>
    </source>
</evidence>
<keyword evidence="11" id="KW-0547">Nucleotide-binding</keyword>
<keyword evidence="11" id="KW-0378">Hydrolase</keyword>
<keyword evidence="11" id="KW-0067">ATP-binding</keyword>
<keyword evidence="7 10" id="KW-0732">Signal</keyword>
<dbReference type="Proteomes" id="UP000424462">
    <property type="component" value="Plasmid pCOCCU"/>
</dbReference>
<dbReference type="SUPFAM" id="SSF53850">
    <property type="entry name" value="Periplasmic binding protein-like II"/>
    <property type="match status" value="1"/>
</dbReference>
<dbReference type="PROSITE" id="PS51257">
    <property type="entry name" value="PROKAR_LIPOPROTEIN"/>
    <property type="match status" value="1"/>
</dbReference>
<name>A0A6B8WBP7_9CORY</name>
<evidence type="ECO:0000256" key="8">
    <source>
        <dbReference type="ARBA" id="ARBA00023136"/>
    </source>
</evidence>
<dbReference type="RefSeq" id="WP_156232982.1">
    <property type="nucleotide sequence ID" value="NZ_CP046456.1"/>
</dbReference>
<evidence type="ECO:0000256" key="2">
    <source>
        <dbReference type="ARBA" id="ARBA00004533"/>
    </source>
</evidence>
<protein>
    <submittedName>
        <fullName evidence="11">Bicarbonate transport ATP-binding protein CmpC</fullName>
        <ecNumber evidence="11">3.6.3.-</ecNumber>
    </submittedName>
</protein>
<proteinExistence type="inferred from homology"/>
<organism evidence="11 12">
    <name type="scientific">Corynebacterium occultum</name>
    <dbReference type="NCBI Taxonomy" id="2675219"/>
    <lineage>
        <taxon>Bacteria</taxon>
        <taxon>Bacillati</taxon>
        <taxon>Actinomycetota</taxon>
        <taxon>Actinomycetes</taxon>
        <taxon>Mycobacteriales</taxon>
        <taxon>Corynebacteriaceae</taxon>
        <taxon>Corynebacterium</taxon>
    </lineage>
</organism>
<keyword evidence="4" id="KW-0813">Transport</keyword>